<dbReference type="InterPro" id="IPR056521">
    <property type="entry name" value="MARCHF6-like_C"/>
</dbReference>
<evidence type="ECO:0000256" key="3">
    <source>
        <dbReference type="ARBA" id="ARBA00004906"/>
    </source>
</evidence>
<dbReference type="InterPro" id="IPR011016">
    <property type="entry name" value="Znf_RING-CH"/>
</dbReference>
<name>A0A2T7A8P5_TUBBO</name>
<feature type="domain" description="RING-type" evidence="16">
    <location>
        <begin position="34"/>
        <end position="81"/>
    </location>
</feature>
<evidence type="ECO:0000256" key="14">
    <source>
        <dbReference type="SAM" id="MobiDB-lite"/>
    </source>
</evidence>
<evidence type="ECO:0000256" key="1">
    <source>
        <dbReference type="ARBA" id="ARBA00000900"/>
    </source>
</evidence>
<feature type="region of interest" description="Disordered" evidence="14">
    <location>
        <begin position="318"/>
        <end position="337"/>
    </location>
</feature>
<keyword evidence="8 13" id="KW-0863">Zinc-finger</keyword>
<gene>
    <name evidence="18" type="ORF">B9Z19DRAFT_1118421</name>
</gene>
<feature type="transmembrane region" description="Helical" evidence="15">
    <location>
        <begin position="1474"/>
        <end position="1492"/>
    </location>
</feature>
<feature type="transmembrane region" description="Helical" evidence="15">
    <location>
        <begin position="1662"/>
        <end position="1685"/>
    </location>
</feature>
<accession>A0A2T7A8P5</accession>
<keyword evidence="6 15" id="KW-0812">Transmembrane</keyword>
<evidence type="ECO:0000256" key="9">
    <source>
        <dbReference type="ARBA" id="ARBA00022786"/>
    </source>
</evidence>
<feature type="transmembrane region" description="Helical" evidence="15">
    <location>
        <begin position="1528"/>
        <end position="1553"/>
    </location>
</feature>
<dbReference type="GO" id="GO:0061630">
    <property type="term" value="F:ubiquitin protein ligase activity"/>
    <property type="evidence" value="ECO:0007669"/>
    <property type="project" value="UniProtKB-EC"/>
</dbReference>
<feature type="compositionally biased region" description="Basic and acidic residues" evidence="14">
    <location>
        <begin position="598"/>
        <end position="608"/>
    </location>
</feature>
<feature type="region of interest" description="Disordered" evidence="14">
    <location>
        <begin position="353"/>
        <end position="621"/>
    </location>
</feature>
<keyword evidence="11 15" id="KW-1133">Transmembrane helix</keyword>
<evidence type="ECO:0000313" key="18">
    <source>
        <dbReference type="EMBL" id="PUU84111.1"/>
    </source>
</evidence>
<evidence type="ECO:0000256" key="6">
    <source>
        <dbReference type="ARBA" id="ARBA00022692"/>
    </source>
</evidence>
<evidence type="ECO:0000256" key="2">
    <source>
        <dbReference type="ARBA" id="ARBA00004141"/>
    </source>
</evidence>
<feature type="compositionally biased region" description="Pro residues" evidence="14">
    <location>
        <begin position="743"/>
        <end position="754"/>
    </location>
</feature>
<feature type="region of interest" description="Disordered" evidence="14">
    <location>
        <begin position="773"/>
        <end position="807"/>
    </location>
</feature>
<feature type="compositionally biased region" description="Pro residues" evidence="14">
    <location>
        <begin position="322"/>
        <end position="333"/>
    </location>
</feature>
<dbReference type="CDD" id="cd16702">
    <property type="entry name" value="RING_CH-C4HC3_MARCH6"/>
    <property type="match status" value="1"/>
</dbReference>
<comment type="subcellular location">
    <subcellularLocation>
        <location evidence="2">Membrane</location>
        <topology evidence="2">Multi-pass membrane protein</topology>
    </subcellularLocation>
</comment>
<dbReference type="PROSITE" id="PS51292">
    <property type="entry name" value="ZF_RING_CH"/>
    <property type="match status" value="1"/>
</dbReference>
<feature type="region of interest" description="Disordered" evidence="14">
    <location>
        <begin position="740"/>
        <end position="760"/>
    </location>
</feature>
<reference evidence="18 19" key="1">
    <citation type="submission" date="2017-04" db="EMBL/GenBank/DDBJ databases">
        <title>Draft genome sequence of Tuber borchii Vittad., a whitish edible truffle.</title>
        <authorList>
            <consortium name="DOE Joint Genome Institute"/>
            <person name="Murat C."/>
            <person name="Kuo A."/>
            <person name="Barry K.W."/>
            <person name="Clum A."/>
            <person name="Dockter R.B."/>
            <person name="Fauchery L."/>
            <person name="Iotti M."/>
            <person name="Kohler A."/>
            <person name="Labutti K."/>
            <person name="Lindquist E.A."/>
            <person name="Lipzen A."/>
            <person name="Ohm R.A."/>
            <person name="Wang M."/>
            <person name="Grigoriev I.V."/>
            <person name="Zambonelli A."/>
            <person name="Martin F.M."/>
        </authorList>
    </citation>
    <scope>NUCLEOTIDE SEQUENCE [LARGE SCALE GENOMIC DNA]</scope>
    <source>
        <strain evidence="18 19">Tbo3840</strain>
    </source>
</reference>
<dbReference type="GO" id="GO:0005789">
    <property type="term" value="C:endoplasmic reticulum membrane"/>
    <property type="evidence" value="ECO:0007669"/>
    <property type="project" value="TreeGrafter"/>
</dbReference>
<organism evidence="18 19">
    <name type="scientific">Tuber borchii</name>
    <name type="common">White truffle</name>
    <dbReference type="NCBI Taxonomy" id="42251"/>
    <lineage>
        <taxon>Eukaryota</taxon>
        <taxon>Fungi</taxon>
        <taxon>Dikarya</taxon>
        <taxon>Ascomycota</taxon>
        <taxon>Pezizomycotina</taxon>
        <taxon>Pezizomycetes</taxon>
        <taxon>Pezizales</taxon>
        <taxon>Tuberaceae</taxon>
        <taxon>Tuber</taxon>
    </lineage>
</organism>
<dbReference type="GO" id="GO:0036503">
    <property type="term" value="P:ERAD pathway"/>
    <property type="evidence" value="ECO:0007669"/>
    <property type="project" value="TreeGrafter"/>
</dbReference>
<evidence type="ECO:0000256" key="11">
    <source>
        <dbReference type="ARBA" id="ARBA00022989"/>
    </source>
</evidence>
<dbReference type="Proteomes" id="UP000244722">
    <property type="component" value="Unassembled WGS sequence"/>
</dbReference>
<dbReference type="EC" id="2.3.2.27" evidence="4"/>
<sequence>MASESGPQVDIMNDPAYNASSASGLNGNGEPDHCRICRSEGSREEPLFHPCKCSGSIKFVHQDCLLEWLQHSQKKHCELCKTPFHFTKLYDPLMPTTLPTPLFLDRLFRHLFRNLLLWARALLVGCVWLGGLPYCVRWMWRMWFWLSDGGWWTDQAYNRTGTASATATPLTSLPGTPTVSSAVMNSTSSAFGSGIMAFLRSPLLSGPVMSPINGGKVAANVTSAINATLSNGTITIRVRLGGLFIDPSPFHNFTRYPAVNGVIVDIFEGQLLTALIVISFILIFLIREWVVQQQPALGGAVVLPQLDELQVPQAENIQLPQINPPPPPPPPPQDRLAREHELARALEQFRGELPPAHNRVIANPRRRRPFPVAAPPADPRSDPGVDSAQDWPTDFSNPNTDIHTMQKYGQGHLLGGGGNSEPTGTDNRLGDLGESSNQSMRRPQVNRKAMSQPAEIRRAMEEKPEASDHGSQGPSTSTPYQFEFSFVGRGQTPSPLYTPESGNSSGSRTPARSGRAPSPAGYNRGIIDTGAPGGERPLYSFSGNGSPKITAVGESASSSPAEGQINKGKQPDPPFQAYENSIDNEDQWEDEEEEDDMVDSKGKGKEIKTSSAHADLSSYHESSAAGSLDFAMASRPDFAFKARSDPIRRAPTPVAARYPPPSISLPSTPTTSGSLLDHAGDESTRIGLGKDARQGCDEAGGVSDTGVQGVEHTFGNQSTDTPTMEYGAQNVEVEAIQGSPAPAQEPVPHQPPRPFDWWDRDAPEDMAREVAEEIAENDTGTEDGADDGTDAEDDGENEVGDGPAIELPPDALQAIADEDAADDFDGIMELIGMRGPLAGLLQNVAFSIVLITTTVALGVAFPYVMGKIVMIILANPIFFLIRVPTTVVSFVAEFAVEFSTCLLFSLLLVVEQVMRFLFRPIERAVPVFSGVSSSLFLSDILKRLALDGQDRITQKMTNLKSMYLDLRTFPSTGAPPVSALTRQGWLKASLGVNWTMEKLGFGTNQTYSLSFPQDKSVDTSTPVAFFNSSFTKAITALFRTQRNATNATTQDISPENLSSLNPVYIWSVWDRVTAVFIGYSLFTLIGMLYLQNARKRDLAVNGRVVEKIAVELLAQAGGVMKVVLIIGIEMLAFPLYCGLLLDFALLPLFEEATILSRIQFFADFPLTSVFVHWFVGTCYMFHFALFVSMCRKIMRSGVLYFIRDPDDPNFHPVKDVLDRPVMMQLRKIGFSALIYGVLVIVCLGGVVWSLHLATESVLPIHWSSNEPVLEFPVDLLFYNFFMPIAVQFVKPSDGLQKMYGWWFRRCARFLRLTSFMFGDRTADEEGHHVRQGWAAWLLRKNGDVNHPIIEADALKEAGGAGVEVYFQKDGGYVRAPASDSVRRPKGRRVFIPVTEDNVRLDEQEDPVDSANGPNSPDFKLVYLPPWFKTRIGLLVLAIWGFAAFTGVGVTIGPLLLGRTVLKQLVPPNIKLNDIYAFSVGIYIIGAFAYAGAKWKLARSLVRRGIRTARESESLWRAMGKWLVRVAKISYVLTAFGIVLPTLLALMIEFYVIIPIHTYFSNDKQHVIHFIQDWTLGVLYIKMMGRMLLVNRDSAWARSLRGVVARGYLDPDVKLATKHFIAPAGGFMLVALLLPLALGSIAANTFLKNAPAEKISQIYRYSYPAVFAIFFLIGLGYLWGILVASWKQSIIDEVYLTGEQLHNHGEDVPPTTAEAPATVAATIAVANA</sequence>
<proteinExistence type="predicted"/>
<comment type="caution">
    <text evidence="18">The sequence shown here is derived from an EMBL/GenBank/DDBJ whole genome shotgun (WGS) entry which is preliminary data.</text>
</comment>
<dbReference type="PANTHER" id="PTHR13145">
    <property type="entry name" value="SSM4 PROTEIN"/>
    <property type="match status" value="1"/>
</dbReference>
<dbReference type="EMBL" id="NESQ01000004">
    <property type="protein sequence ID" value="PUU84111.1"/>
    <property type="molecule type" value="Genomic_DNA"/>
</dbReference>
<feature type="transmembrane region" description="Helical" evidence="15">
    <location>
        <begin position="115"/>
        <end position="140"/>
    </location>
</feature>
<dbReference type="GO" id="GO:0008270">
    <property type="term" value="F:zinc ion binding"/>
    <property type="evidence" value="ECO:0007669"/>
    <property type="project" value="UniProtKB-KW"/>
</dbReference>
<evidence type="ECO:0000256" key="10">
    <source>
        <dbReference type="ARBA" id="ARBA00022833"/>
    </source>
</evidence>
<keyword evidence="19" id="KW-1185">Reference proteome</keyword>
<feature type="region of interest" description="Disordered" evidence="14">
    <location>
        <begin position="650"/>
        <end position="722"/>
    </location>
</feature>
<dbReference type="SMART" id="SM00744">
    <property type="entry name" value="RINGv"/>
    <property type="match status" value="1"/>
</dbReference>
<feature type="transmembrane region" description="Helical" evidence="15">
    <location>
        <begin position="1619"/>
        <end position="1642"/>
    </location>
</feature>
<feature type="compositionally biased region" description="Basic and acidic residues" evidence="14">
    <location>
        <begin position="678"/>
        <end position="696"/>
    </location>
</feature>
<feature type="compositionally biased region" description="Acidic residues" evidence="14">
    <location>
        <begin position="773"/>
        <end position="799"/>
    </location>
</feature>
<evidence type="ECO:0000259" key="17">
    <source>
        <dbReference type="PROSITE" id="PS51292"/>
    </source>
</evidence>
<feature type="transmembrane region" description="Helical" evidence="15">
    <location>
        <begin position="888"/>
        <end position="910"/>
    </location>
</feature>
<dbReference type="PROSITE" id="PS50089">
    <property type="entry name" value="ZF_RING_2"/>
    <property type="match status" value="1"/>
</dbReference>
<evidence type="ECO:0000256" key="4">
    <source>
        <dbReference type="ARBA" id="ARBA00012483"/>
    </source>
</evidence>
<keyword evidence="10" id="KW-0862">Zinc</keyword>
<evidence type="ECO:0000259" key="16">
    <source>
        <dbReference type="PROSITE" id="PS50089"/>
    </source>
</evidence>
<feature type="transmembrane region" description="Helical" evidence="15">
    <location>
        <begin position="837"/>
        <end position="857"/>
    </location>
</feature>
<keyword evidence="5" id="KW-0808">Transferase</keyword>
<dbReference type="SUPFAM" id="SSF57850">
    <property type="entry name" value="RING/U-box"/>
    <property type="match status" value="1"/>
</dbReference>
<evidence type="ECO:0000256" key="12">
    <source>
        <dbReference type="ARBA" id="ARBA00023136"/>
    </source>
</evidence>
<evidence type="ECO:0000256" key="8">
    <source>
        <dbReference type="ARBA" id="ARBA00022771"/>
    </source>
</evidence>
<keyword evidence="9" id="KW-0833">Ubl conjugation pathway</keyword>
<feature type="compositionally biased region" description="Polar residues" evidence="14">
    <location>
        <begin position="491"/>
        <end position="510"/>
    </location>
</feature>
<dbReference type="OrthoDB" id="1108038at2759"/>
<evidence type="ECO:0000256" key="7">
    <source>
        <dbReference type="ARBA" id="ARBA00022723"/>
    </source>
</evidence>
<feature type="compositionally biased region" description="Basic and acidic residues" evidence="14">
    <location>
        <begin position="455"/>
        <end position="468"/>
    </location>
</feature>
<comment type="pathway">
    <text evidence="3">Protein modification; protein ubiquitination.</text>
</comment>
<dbReference type="InterPro" id="IPR013083">
    <property type="entry name" value="Znf_RING/FYVE/PHD"/>
</dbReference>
<evidence type="ECO:0000256" key="13">
    <source>
        <dbReference type="PROSITE-ProRule" id="PRU00175"/>
    </source>
</evidence>
<feature type="transmembrane region" description="Helical" evidence="15">
    <location>
        <begin position="1072"/>
        <end position="1090"/>
    </location>
</feature>
<feature type="transmembrane region" description="Helical" evidence="15">
    <location>
        <begin position="1228"/>
        <end position="1251"/>
    </location>
</feature>
<feature type="domain" description="RING-CH-type" evidence="17">
    <location>
        <begin position="26"/>
        <end position="87"/>
    </location>
</feature>
<evidence type="ECO:0000256" key="5">
    <source>
        <dbReference type="ARBA" id="ARBA00022679"/>
    </source>
</evidence>
<feature type="transmembrane region" description="Helical" evidence="15">
    <location>
        <begin position="1431"/>
        <end position="1454"/>
    </location>
</feature>
<dbReference type="InterPro" id="IPR001841">
    <property type="entry name" value="Znf_RING"/>
</dbReference>
<dbReference type="Pfam" id="PF12906">
    <property type="entry name" value="RINGv"/>
    <property type="match status" value="1"/>
</dbReference>
<feature type="transmembrane region" description="Helical" evidence="15">
    <location>
        <begin position="1122"/>
        <end position="1149"/>
    </location>
</feature>
<keyword evidence="7" id="KW-0479">Metal-binding</keyword>
<feature type="transmembrane region" description="Helical" evidence="15">
    <location>
        <begin position="1271"/>
        <end position="1289"/>
    </location>
</feature>
<protein>
    <recommendedName>
        <fullName evidence="4">RING-type E3 ubiquitin transferase</fullName>
        <ecNumber evidence="4">2.3.2.27</ecNumber>
    </recommendedName>
</protein>
<dbReference type="Pfam" id="PF23113">
    <property type="entry name" value="MARCHF6_C"/>
    <property type="match status" value="1"/>
</dbReference>
<dbReference type="Gene3D" id="3.30.40.10">
    <property type="entry name" value="Zinc/RING finger domain, C3HC4 (zinc finger)"/>
    <property type="match status" value="1"/>
</dbReference>
<feature type="compositionally biased region" description="Acidic residues" evidence="14">
    <location>
        <begin position="582"/>
        <end position="597"/>
    </location>
</feature>
<keyword evidence="12 15" id="KW-0472">Membrane</keyword>
<evidence type="ECO:0000313" key="19">
    <source>
        <dbReference type="Proteomes" id="UP000244722"/>
    </source>
</evidence>
<evidence type="ECO:0000256" key="15">
    <source>
        <dbReference type="SAM" id="Phobius"/>
    </source>
</evidence>
<feature type="transmembrane region" description="Helical" evidence="15">
    <location>
        <begin position="1169"/>
        <end position="1187"/>
    </location>
</feature>
<feature type="transmembrane region" description="Helical" evidence="15">
    <location>
        <begin position="266"/>
        <end position="286"/>
    </location>
</feature>
<feature type="transmembrane region" description="Helical" evidence="15">
    <location>
        <begin position="1573"/>
        <end position="1590"/>
    </location>
</feature>
<feature type="compositionally biased region" description="Polar residues" evidence="14">
    <location>
        <begin position="469"/>
        <end position="480"/>
    </location>
</feature>
<dbReference type="FunFam" id="3.30.40.10:FF:000287">
    <property type="entry name" value="RING finger membrane protein"/>
    <property type="match status" value="1"/>
</dbReference>
<dbReference type="PANTHER" id="PTHR13145:SF0">
    <property type="entry name" value="E3 UBIQUITIN-PROTEIN LIGASE MARCHF6"/>
    <property type="match status" value="1"/>
</dbReference>
<feature type="compositionally biased region" description="Polar residues" evidence="14">
    <location>
        <begin position="394"/>
        <end position="403"/>
    </location>
</feature>
<feature type="compositionally biased region" description="Low complexity" evidence="14">
    <location>
        <begin position="664"/>
        <end position="676"/>
    </location>
</feature>
<dbReference type="STRING" id="42251.A0A2T7A8P5"/>
<comment type="catalytic activity">
    <reaction evidence="1">
        <text>S-ubiquitinyl-[E2 ubiquitin-conjugating enzyme]-L-cysteine + [acceptor protein]-L-lysine = [E2 ubiquitin-conjugating enzyme]-L-cysteine + N(6)-ubiquitinyl-[acceptor protein]-L-lysine.</text>
        <dbReference type="EC" id="2.3.2.27"/>
    </reaction>
</comment>